<sequence length="390" mass="43077">MPSVCRNGSYGECFSIKRFSIALSGPLDDCLKLLRGQWDEQKLVGLLLTSKICHGDDTPAVLKVYDAVGACFLQRLILTGMGKGSGGFGSAEDKEPYLRLSITLLTALCRVPEIASYEEMVSKVPLVAEIVTKSLSKSLTLVAVASDSGRAKFYQPGVNYPLLLLWMQEKHHRELGSQIYHVDDLAEVAAEGESCDVKKKKRFVRLIKEHASMPSFRKSDPPLAGEIRLILKNTTPEKHCQMWKRELGITPQATSQSLPLPHVPTKLEALGIGQMSPPVDAEQSSPSNLASLRLEAANRQRGLNPSLEEQLKYYKEVLIPSMSILKLMECSTFFDQKGEEVIYLWVEGLSLALAPAFDNASPDSCFNDLCDSVRSVAWVEAVIVREYSIA</sequence>
<accession>A0A8J5H807</accession>
<reference evidence="1 2" key="1">
    <citation type="submission" date="2020-08" db="EMBL/GenBank/DDBJ databases">
        <title>Plant Genome Project.</title>
        <authorList>
            <person name="Zhang R.-G."/>
        </authorList>
    </citation>
    <scope>NUCLEOTIDE SEQUENCE [LARGE SCALE GENOMIC DNA]</scope>
    <source>
        <tissue evidence="1">Rhizome</tissue>
    </source>
</reference>
<keyword evidence="2" id="KW-1185">Reference proteome</keyword>
<comment type="caution">
    <text evidence="1">The sequence shown here is derived from an EMBL/GenBank/DDBJ whole genome shotgun (WGS) entry which is preliminary data.</text>
</comment>
<dbReference type="InterPro" id="IPR008709">
    <property type="entry name" value="Neurochondrin"/>
</dbReference>
<protein>
    <submittedName>
        <fullName evidence="1">Uncharacterized protein</fullName>
    </submittedName>
</protein>
<proteinExistence type="predicted"/>
<dbReference type="EMBL" id="JACMSC010000004">
    <property type="protein sequence ID" value="KAG6523071.1"/>
    <property type="molecule type" value="Genomic_DNA"/>
</dbReference>
<evidence type="ECO:0000313" key="2">
    <source>
        <dbReference type="Proteomes" id="UP000734854"/>
    </source>
</evidence>
<evidence type="ECO:0000313" key="1">
    <source>
        <dbReference type="EMBL" id="KAG6523071.1"/>
    </source>
</evidence>
<dbReference type="Pfam" id="PF05536">
    <property type="entry name" value="Neurochondrin"/>
    <property type="match status" value="1"/>
</dbReference>
<dbReference type="Proteomes" id="UP000734854">
    <property type="component" value="Unassembled WGS sequence"/>
</dbReference>
<name>A0A8J5H807_ZINOF</name>
<gene>
    <name evidence="1" type="ORF">ZIOFF_012924</name>
</gene>
<dbReference type="AlphaFoldDB" id="A0A8J5H807"/>
<dbReference type="PANTHER" id="PTHR13109:SF7">
    <property type="entry name" value="NEUROCHONDRIN"/>
    <property type="match status" value="1"/>
</dbReference>
<organism evidence="1 2">
    <name type="scientific">Zingiber officinale</name>
    <name type="common">Ginger</name>
    <name type="synonym">Amomum zingiber</name>
    <dbReference type="NCBI Taxonomy" id="94328"/>
    <lineage>
        <taxon>Eukaryota</taxon>
        <taxon>Viridiplantae</taxon>
        <taxon>Streptophyta</taxon>
        <taxon>Embryophyta</taxon>
        <taxon>Tracheophyta</taxon>
        <taxon>Spermatophyta</taxon>
        <taxon>Magnoliopsida</taxon>
        <taxon>Liliopsida</taxon>
        <taxon>Zingiberales</taxon>
        <taxon>Zingiberaceae</taxon>
        <taxon>Zingiber</taxon>
    </lineage>
</organism>
<dbReference type="PANTHER" id="PTHR13109">
    <property type="entry name" value="NEUROCHONDRIN"/>
    <property type="match status" value="1"/>
</dbReference>